<dbReference type="InterPro" id="IPR050377">
    <property type="entry name" value="Radical_SAM_PqqE_MftC-like"/>
</dbReference>
<evidence type="ECO:0000313" key="8">
    <source>
        <dbReference type="Proteomes" id="UP000319383"/>
    </source>
</evidence>
<evidence type="ECO:0000313" key="7">
    <source>
        <dbReference type="EMBL" id="QDU41722.1"/>
    </source>
</evidence>
<proteinExistence type="predicted"/>
<evidence type="ECO:0000256" key="3">
    <source>
        <dbReference type="ARBA" id="ARBA00022723"/>
    </source>
</evidence>
<dbReference type="CDD" id="cd01335">
    <property type="entry name" value="Radical_SAM"/>
    <property type="match status" value="1"/>
</dbReference>
<dbReference type="Pfam" id="PF04055">
    <property type="entry name" value="Radical_SAM"/>
    <property type="match status" value="1"/>
</dbReference>
<dbReference type="EMBL" id="CP036276">
    <property type="protein sequence ID" value="QDU41722.1"/>
    <property type="molecule type" value="Genomic_DNA"/>
</dbReference>
<evidence type="ECO:0000256" key="2">
    <source>
        <dbReference type="ARBA" id="ARBA00022691"/>
    </source>
</evidence>
<accession>A0A517ZGZ1</accession>
<dbReference type="PANTHER" id="PTHR11228:SF7">
    <property type="entry name" value="PQQA PEPTIDE CYCLASE"/>
    <property type="match status" value="1"/>
</dbReference>
<keyword evidence="4" id="KW-0408">Iron</keyword>
<dbReference type="Proteomes" id="UP000319383">
    <property type="component" value="Chromosome"/>
</dbReference>
<dbReference type="GO" id="GO:0051536">
    <property type="term" value="F:iron-sulfur cluster binding"/>
    <property type="evidence" value="ECO:0007669"/>
    <property type="project" value="UniProtKB-KW"/>
</dbReference>
<evidence type="ECO:0000256" key="1">
    <source>
        <dbReference type="ARBA" id="ARBA00001966"/>
    </source>
</evidence>
<feature type="domain" description="Radical SAM core" evidence="6">
    <location>
        <begin position="1"/>
        <end position="197"/>
    </location>
</feature>
<sequence>MFERISIELTNKCSKGCSFCYNESGPGGATLWQADEVVAFVKDCAGHGIKAVSFGGGEPLEFDGINEILKRLDGVLFRSITTNGLPLGQGQLRPLVNASPDKVHVSLHFPQNRTEVARVVRHVQLLKENGIRTGVNLLVAKSQLDVAKRAAESLTAAGLTDEEIVYLPMRGFDTPTPEEIASVAASPQFQSMTCLPECGASQRFCSVRWDKSVAWCSYTESRRKLKEATYYGLCAAMHDVGLKPCDKTLVELSIDRDVSLAVEPLSYFTFHAGLTVSVDYPAAHSMDTEWFATDKNGHVAFLASKEPGAVPKVFLDVFGHQYSFYDLEEHLLDPAAGNHVQFNLVDFFEAGPGYFFCIDRFNDPPNMTLEECGFALSSLSKEGHEELPHGKRRMVTGLFNWNEEYFHNTSASSNYGYHQSRIDAICWLKNVSVMERLPSDSMLLPVEGHTVAWVYETPRESMRTLYEEGLVLSLLREDFYPSPHRFGFYTYANDDYAGGPYHQRKLPQNPVHIDQLAGKTREVCSHVHFASVEFSQMPRFQPAEYFPCAVTYGKWVDLEGNAHSYD</sequence>
<keyword evidence="2" id="KW-0949">S-adenosyl-L-methionine</keyword>
<dbReference type="SFLD" id="SFLDG01067">
    <property type="entry name" value="SPASM/twitch_domain_containing"/>
    <property type="match status" value="1"/>
</dbReference>
<evidence type="ECO:0000259" key="6">
    <source>
        <dbReference type="PROSITE" id="PS51918"/>
    </source>
</evidence>
<dbReference type="PANTHER" id="PTHR11228">
    <property type="entry name" value="RADICAL SAM DOMAIN PROTEIN"/>
    <property type="match status" value="1"/>
</dbReference>
<dbReference type="PROSITE" id="PS51918">
    <property type="entry name" value="RADICAL_SAM"/>
    <property type="match status" value="1"/>
</dbReference>
<dbReference type="InterPro" id="IPR007197">
    <property type="entry name" value="rSAM"/>
</dbReference>
<evidence type="ECO:0000256" key="5">
    <source>
        <dbReference type="ARBA" id="ARBA00023014"/>
    </source>
</evidence>
<dbReference type="InterPro" id="IPR013785">
    <property type="entry name" value="Aldolase_TIM"/>
</dbReference>
<dbReference type="InterPro" id="IPR058240">
    <property type="entry name" value="rSAM_sf"/>
</dbReference>
<dbReference type="SFLD" id="SFLDS00029">
    <property type="entry name" value="Radical_SAM"/>
    <property type="match status" value="1"/>
</dbReference>
<dbReference type="GO" id="GO:0003824">
    <property type="term" value="F:catalytic activity"/>
    <property type="evidence" value="ECO:0007669"/>
    <property type="project" value="InterPro"/>
</dbReference>
<keyword evidence="3" id="KW-0479">Metal-binding</keyword>
<keyword evidence="8" id="KW-1185">Reference proteome</keyword>
<dbReference type="GO" id="GO:0046872">
    <property type="term" value="F:metal ion binding"/>
    <property type="evidence" value="ECO:0007669"/>
    <property type="project" value="UniProtKB-KW"/>
</dbReference>
<gene>
    <name evidence="7" type="ORF">Mal52_01760</name>
</gene>
<comment type="cofactor">
    <cofactor evidence="1">
        <name>[4Fe-4S] cluster</name>
        <dbReference type="ChEBI" id="CHEBI:49883"/>
    </cofactor>
</comment>
<dbReference type="AlphaFoldDB" id="A0A517ZGZ1"/>
<protein>
    <submittedName>
        <fullName evidence="7">Molybdenum cofactor biosynthesis protein A</fullName>
    </submittedName>
</protein>
<name>A0A517ZGZ1_9PLAN</name>
<dbReference type="KEGG" id="sdyn:Mal52_01760"/>
<reference evidence="7 8" key="1">
    <citation type="submission" date="2019-02" db="EMBL/GenBank/DDBJ databases">
        <title>Deep-cultivation of Planctomycetes and their phenomic and genomic characterization uncovers novel biology.</title>
        <authorList>
            <person name="Wiegand S."/>
            <person name="Jogler M."/>
            <person name="Boedeker C."/>
            <person name="Pinto D."/>
            <person name="Vollmers J."/>
            <person name="Rivas-Marin E."/>
            <person name="Kohn T."/>
            <person name="Peeters S.H."/>
            <person name="Heuer A."/>
            <person name="Rast P."/>
            <person name="Oberbeckmann S."/>
            <person name="Bunk B."/>
            <person name="Jeske O."/>
            <person name="Meyerdierks A."/>
            <person name="Storesund J.E."/>
            <person name="Kallscheuer N."/>
            <person name="Luecker S."/>
            <person name="Lage O.M."/>
            <person name="Pohl T."/>
            <person name="Merkel B.J."/>
            <person name="Hornburger P."/>
            <person name="Mueller R.-W."/>
            <person name="Bruemmer F."/>
            <person name="Labrenz M."/>
            <person name="Spormann A.M."/>
            <person name="Op den Camp H."/>
            <person name="Overmann J."/>
            <person name="Amann R."/>
            <person name="Jetten M.S.M."/>
            <person name="Mascher T."/>
            <person name="Medema M.H."/>
            <person name="Devos D.P."/>
            <person name="Kaster A.-K."/>
            <person name="Ovreas L."/>
            <person name="Rohde M."/>
            <person name="Galperin M.Y."/>
            <person name="Jogler C."/>
        </authorList>
    </citation>
    <scope>NUCLEOTIDE SEQUENCE [LARGE SCALE GENOMIC DNA]</scope>
    <source>
        <strain evidence="7 8">Mal52</strain>
    </source>
</reference>
<keyword evidence="5" id="KW-0411">Iron-sulfur</keyword>
<dbReference type="SUPFAM" id="SSF102114">
    <property type="entry name" value="Radical SAM enzymes"/>
    <property type="match status" value="1"/>
</dbReference>
<evidence type="ECO:0000256" key="4">
    <source>
        <dbReference type="ARBA" id="ARBA00023004"/>
    </source>
</evidence>
<dbReference type="Gene3D" id="3.20.20.70">
    <property type="entry name" value="Aldolase class I"/>
    <property type="match status" value="1"/>
</dbReference>
<organism evidence="7 8">
    <name type="scientific">Symmachiella dynata</name>
    <dbReference type="NCBI Taxonomy" id="2527995"/>
    <lineage>
        <taxon>Bacteria</taxon>
        <taxon>Pseudomonadati</taxon>
        <taxon>Planctomycetota</taxon>
        <taxon>Planctomycetia</taxon>
        <taxon>Planctomycetales</taxon>
        <taxon>Planctomycetaceae</taxon>
        <taxon>Symmachiella</taxon>
    </lineage>
</organism>
<dbReference type="RefSeq" id="WP_145373729.1">
    <property type="nucleotide sequence ID" value="NZ_CP036276.1"/>
</dbReference>